<keyword evidence="1" id="KW-0812">Transmembrane</keyword>
<dbReference type="PANTHER" id="PTHR31965">
    <property type="entry name" value="TRANSMEMBRANE PROTEIN 42"/>
    <property type="match status" value="1"/>
</dbReference>
<organism evidence="2 3">
    <name type="scientific">Ceratodon purpureus</name>
    <name type="common">Fire moss</name>
    <name type="synonym">Dicranum purpureum</name>
    <dbReference type="NCBI Taxonomy" id="3225"/>
    <lineage>
        <taxon>Eukaryota</taxon>
        <taxon>Viridiplantae</taxon>
        <taxon>Streptophyta</taxon>
        <taxon>Embryophyta</taxon>
        <taxon>Bryophyta</taxon>
        <taxon>Bryophytina</taxon>
        <taxon>Bryopsida</taxon>
        <taxon>Dicranidae</taxon>
        <taxon>Pseudoditrichales</taxon>
        <taxon>Ditrichaceae</taxon>
        <taxon>Ceratodon</taxon>
    </lineage>
</organism>
<keyword evidence="1" id="KW-0472">Membrane</keyword>
<dbReference type="InterPro" id="IPR037185">
    <property type="entry name" value="EmrE-like"/>
</dbReference>
<feature type="transmembrane region" description="Helical" evidence="1">
    <location>
        <begin position="12"/>
        <end position="33"/>
    </location>
</feature>
<feature type="transmembrane region" description="Helical" evidence="1">
    <location>
        <begin position="102"/>
        <end position="121"/>
    </location>
</feature>
<dbReference type="SUPFAM" id="SSF103481">
    <property type="entry name" value="Multidrug resistance efflux transporter EmrE"/>
    <property type="match status" value="1"/>
</dbReference>
<proteinExistence type="predicted"/>
<dbReference type="AlphaFoldDB" id="A0A8T0G6L3"/>
<comment type="caution">
    <text evidence="2">The sequence shown here is derived from an EMBL/GenBank/DDBJ whole genome shotgun (WGS) entry which is preliminary data.</text>
</comment>
<accession>A0A8T0G6L3</accession>
<sequence>MAMAEQDGGKGRAVAGRALAVAAGGMAAMAAIFAKFASPESRWEVRVACYGGVAACNVAMWTLYVRSLTCLSSLQATVFNFAANFLLSGLAGFLLFGEAAHFQWLMGASLIVMGITVLSKADVDGDKKEMKQE</sequence>
<name>A0A8T0G6L3_CERPU</name>
<dbReference type="InterPro" id="IPR039632">
    <property type="entry name" value="TMEM42"/>
</dbReference>
<evidence type="ECO:0000256" key="1">
    <source>
        <dbReference type="SAM" id="Phobius"/>
    </source>
</evidence>
<gene>
    <name evidence="2" type="ORF">KC19_12G095200</name>
</gene>
<protein>
    <recommendedName>
        <fullName evidence="4">EamA domain-containing protein</fullName>
    </recommendedName>
</protein>
<evidence type="ECO:0000313" key="2">
    <source>
        <dbReference type="EMBL" id="KAG0554485.1"/>
    </source>
</evidence>
<dbReference type="PANTHER" id="PTHR31965:SF1">
    <property type="entry name" value="TRANSMEMBRANE PROTEIN 42"/>
    <property type="match status" value="1"/>
</dbReference>
<evidence type="ECO:0008006" key="4">
    <source>
        <dbReference type="Google" id="ProtNLM"/>
    </source>
</evidence>
<evidence type="ECO:0000313" key="3">
    <source>
        <dbReference type="Proteomes" id="UP000822688"/>
    </source>
</evidence>
<dbReference type="Proteomes" id="UP000822688">
    <property type="component" value="Chromosome 12"/>
</dbReference>
<reference evidence="2" key="1">
    <citation type="submission" date="2020-06" db="EMBL/GenBank/DDBJ databases">
        <title>WGS assembly of Ceratodon purpureus strain R40.</title>
        <authorList>
            <person name="Carey S.B."/>
            <person name="Jenkins J."/>
            <person name="Shu S."/>
            <person name="Lovell J.T."/>
            <person name="Sreedasyam A."/>
            <person name="Maumus F."/>
            <person name="Tiley G.P."/>
            <person name="Fernandez-Pozo N."/>
            <person name="Barry K."/>
            <person name="Chen C."/>
            <person name="Wang M."/>
            <person name="Lipzen A."/>
            <person name="Daum C."/>
            <person name="Saski C.A."/>
            <person name="Payton A.C."/>
            <person name="Mcbreen J.C."/>
            <person name="Conrad R.E."/>
            <person name="Kollar L.M."/>
            <person name="Olsson S."/>
            <person name="Huttunen S."/>
            <person name="Landis J.B."/>
            <person name="Wickett N.J."/>
            <person name="Johnson M.G."/>
            <person name="Rensing S.A."/>
            <person name="Grimwood J."/>
            <person name="Schmutz J."/>
            <person name="Mcdaniel S.F."/>
        </authorList>
    </citation>
    <scope>NUCLEOTIDE SEQUENCE</scope>
    <source>
        <strain evidence="2">R40</strain>
    </source>
</reference>
<dbReference type="EMBL" id="CM026433">
    <property type="protein sequence ID" value="KAG0554485.1"/>
    <property type="molecule type" value="Genomic_DNA"/>
</dbReference>
<feature type="transmembrane region" description="Helical" evidence="1">
    <location>
        <begin position="45"/>
        <end position="65"/>
    </location>
</feature>
<feature type="transmembrane region" description="Helical" evidence="1">
    <location>
        <begin position="77"/>
        <end position="96"/>
    </location>
</feature>
<keyword evidence="1" id="KW-1133">Transmembrane helix</keyword>
<dbReference type="OrthoDB" id="5854584at2759"/>
<keyword evidence="3" id="KW-1185">Reference proteome</keyword>